<dbReference type="AlphaFoldDB" id="A0A927W7U2"/>
<protein>
    <recommendedName>
        <fullName evidence="3">Lipoprotein</fullName>
    </recommendedName>
</protein>
<comment type="caution">
    <text evidence="1">The sequence shown here is derived from an EMBL/GenBank/DDBJ whole genome shotgun (WGS) entry which is preliminary data.</text>
</comment>
<accession>A0A927W7U2</accession>
<proteinExistence type="predicted"/>
<dbReference type="EMBL" id="SVCM01000014">
    <property type="protein sequence ID" value="MBE6058777.1"/>
    <property type="molecule type" value="Genomic_DNA"/>
</dbReference>
<sequence>MKKFKLIYIGIATMSLLMVGCVDKPNVKEDKPNKDISASSPIIDNTDKDEIDNTVIAERYKNVKKEDLTYGLVPESFYFYESEDDLVSSSLLNEIPNIDDKKYGYILDDYTYACEVNPTDITYDEALDLIYKVLPDDVKKEREKFNKNNEIKNTNLFFSSSKGNFIVNLVHPIISYESGNETVDTNAVVGISYLREY</sequence>
<evidence type="ECO:0000313" key="1">
    <source>
        <dbReference type="EMBL" id="MBE6058777.1"/>
    </source>
</evidence>
<name>A0A927W7U2_9CLOT</name>
<evidence type="ECO:0008006" key="3">
    <source>
        <dbReference type="Google" id="ProtNLM"/>
    </source>
</evidence>
<dbReference type="PROSITE" id="PS51257">
    <property type="entry name" value="PROKAR_LIPOPROTEIN"/>
    <property type="match status" value="1"/>
</dbReference>
<dbReference type="Proteomes" id="UP000768462">
    <property type="component" value="Unassembled WGS sequence"/>
</dbReference>
<reference evidence="1" key="1">
    <citation type="submission" date="2019-04" db="EMBL/GenBank/DDBJ databases">
        <title>Evolution of Biomass-Degrading Anaerobic Consortia Revealed by Metagenomics.</title>
        <authorList>
            <person name="Peng X."/>
        </authorList>
    </citation>
    <scope>NUCLEOTIDE SEQUENCE</scope>
    <source>
        <strain evidence="1">SIG254</strain>
    </source>
</reference>
<gene>
    <name evidence="1" type="ORF">E7215_01190</name>
</gene>
<organism evidence="1 2">
    <name type="scientific">Clostridium sulfidigenes</name>
    <dbReference type="NCBI Taxonomy" id="318464"/>
    <lineage>
        <taxon>Bacteria</taxon>
        <taxon>Bacillati</taxon>
        <taxon>Bacillota</taxon>
        <taxon>Clostridia</taxon>
        <taxon>Eubacteriales</taxon>
        <taxon>Clostridiaceae</taxon>
        <taxon>Clostridium</taxon>
    </lineage>
</organism>
<evidence type="ECO:0000313" key="2">
    <source>
        <dbReference type="Proteomes" id="UP000768462"/>
    </source>
</evidence>